<evidence type="ECO:0000313" key="2">
    <source>
        <dbReference type="EMBL" id="MBW48912.1"/>
    </source>
</evidence>
<evidence type="ECO:0000256" key="1">
    <source>
        <dbReference type="SAM" id="SignalP"/>
    </source>
</evidence>
<accession>A0A2M4B7C8</accession>
<name>A0A2M4B7C8_9DIPT</name>
<protein>
    <submittedName>
        <fullName evidence="2">Putative secreted protein</fullName>
    </submittedName>
</protein>
<keyword evidence="1" id="KW-0732">Signal</keyword>
<feature type="signal peptide" evidence="1">
    <location>
        <begin position="1"/>
        <end position="19"/>
    </location>
</feature>
<organism evidence="2">
    <name type="scientific">Anopheles triannulatus</name>
    <dbReference type="NCBI Taxonomy" id="58253"/>
    <lineage>
        <taxon>Eukaryota</taxon>
        <taxon>Metazoa</taxon>
        <taxon>Ecdysozoa</taxon>
        <taxon>Arthropoda</taxon>
        <taxon>Hexapoda</taxon>
        <taxon>Insecta</taxon>
        <taxon>Pterygota</taxon>
        <taxon>Neoptera</taxon>
        <taxon>Endopterygota</taxon>
        <taxon>Diptera</taxon>
        <taxon>Nematocera</taxon>
        <taxon>Culicoidea</taxon>
        <taxon>Culicidae</taxon>
        <taxon>Anophelinae</taxon>
        <taxon>Anopheles</taxon>
    </lineage>
</organism>
<proteinExistence type="predicted"/>
<dbReference type="EMBL" id="GGFK01015591">
    <property type="protein sequence ID" value="MBW48912.1"/>
    <property type="molecule type" value="Transcribed_RNA"/>
</dbReference>
<dbReference type="AlphaFoldDB" id="A0A2M4B7C8"/>
<reference evidence="2" key="1">
    <citation type="submission" date="2018-01" db="EMBL/GenBank/DDBJ databases">
        <title>An insight into the sialome of Amazonian anophelines.</title>
        <authorList>
            <person name="Ribeiro J.M."/>
            <person name="Scarpassa V."/>
            <person name="Calvo E."/>
        </authorList>
    </citation>
    <scope>NUCLEOTIDE SEQUENCE</scope>
    <source>
        <tissue evidence="2">Salivary glands</tissue>
    </source>
</reference>
<feature type="chain" id="PRO_5014882551" evidence="1">
    <location>
        <begin position="20"/>
        <end position="74"/>
    </location>
</feature>
<sequence>MMWLTRFAFCVYLASQCEQGNGWSLVCTVRCFCNKLLYGNFWEQWGHMKIFGCMVRICLLSRRLLMYVFSHPVH</sequence>